<evidence type="ECO:0000313" key="1">
    <source>
        <dbReference type="EMBL" id="GGG60246.1"/>
    </source>
</evidence>
<accession>A0A917LVJ1</accession>
<name>A0A917LVJ1_9GAMM</name>
<sequence length="93" mass="10609">MPFGFEIETRKPSMKHFKKETSRRLERAPLASFVRHIFIPRYIKYTAPIIFTTVKAIMELAKIIPKLVAEITATSNIANAIPNIPESDLNNPL</sequence>
<keyword evidence="2" id="KW-1185">Reference proteome</keyword>
<gene>
    <name evidence="1" type="ORF">GCM10011403_16980</name>
</gene>
<proteinExistence type="predicted"/>
<dbReference type="Proteomes" id="UP000627715">
    <property type="component" value="Unassembled WGS sequence"/>
</dbReference>
<dbReference type="AlphaFoldDB" id="A0A917LVJ1"/>
<reference evidence="1" key="2">
    <citation type="submission" date="2020-09" db="EMBL/GenBank/DDBJ databases">
        <authorList>
            <person name="Sun Q."/>
            <person name="Zhou Y."/>
        </authorList>
    </citation>
    <scope>NUCLEOTIDE SEQUENCE</scope>
    <source>
        <strain evidence="1">CGMCC 1.15425</strain>
    </source>
</reference>
<protein>
    <submittedName>
        <fullName evidence="1">Uncharacterized protein</fullName>
    </submittedName>
</protein>
<organism evidence="1 2">
    <name type="scientific">Pseudohongiella nitratireducens</name>
    <dbReference type="NCBI Taxonomy" id="1768907"/>
    <lineage>
        <taxon>Bacteria</taxon>
        <taxon>Pseudomonadati</taxon>
        <taxon>Pseudomonadota</taxon>
        <taxon>Gammaproteobacteria</taxon>
        <taxon>Pseudomonadales</taxon>
        <taxon>Pseudohongiellaceae</taxon>
        <taxon>Pseudohongiella</taxon>
    </lineage>
</organism>
<comment type="caution">
    <text evidence="1">The sequence shown here is derived from an EMBL/GenBank/DDBJ whole genome shotgun (WGS) entry which is preliminary data.</text>
</comment>
<evidence type="ECO:0000313" key="2">
    <source>
        <dbReference type="Proteomes" id="UP000627715"/>
    </source>
</evidence>
<reference evidence="1" key="1">
    <citation type="journal article" date="2014" name="Int. J. Syst. Evol. Microbiol.">
        <title>Complete genome sequence of Corynebacterium casei LMG S-19264T (=DSM 44701T), isolated from a smear-ripened cheese.</title>
        <authorList>
            <consortium name="US DOE Joint Genome Institute (JGI-PGF)"/>
            <person name="Walter F."/>
            <person name="Albersmeier A."/>
            <person name="Kalinowski J."/>
            <person name="Ruckert C."/>
        </authorList>
    </citation>
    <scope>NUCLEOTIDE SEQUENCE</scope>
    <source>
        <strain evidence="1">CGMCC 1.15425</strain>
    </source>
</reference>
<dbReference type="EMBL" id="BMIY01000006">
    <property type="protein sequence ID" value="GGG60246.1"/>
    <property type="molecule type" value="Genomic_DNA"/>
</dbReference>